<dbReference type="SUPFAM" id="SSF51182">
    <property type="entry name" value="RmlC-like cupins"/>
    <property type="match status" value="1"/>
</dbReference>
<name>A0A238W3N3_9ACTN</name>
<dbReference type="PIRSF" id="PIRSF036628">
    <property type="entry name" value="IolB"/>
    <property type="match status" value="1"/>
</dbReference>
<dbReference type="InterPro" id="IPR024203">
    <property type="entry name" value="Deoxy-glucuronate_isom_IolB"/>
</dbReference>
<dbReference type="Gene3D" id="2.60.120.10">
    <property type="entry name" value="Jelly Rolls"/>
    <property type="match status" value="2"/>
</dbReference>
<accession>A0A238W3N3</accession>
<keyword evidence="3" id="KW-1185">Reference proteome</keyword>
<dbReference type="Proteomes" id="UP000198415">
    <property type="component" value="Unassembled WGS sequence"/>
</dbReference>
<dbReference type="InterPro" id="IPR014710">
    <property type="entry name" value="RmlC-like_jellyroll"/>
</dbReference>
<dbReference type="EMBL" id="FZNR01000002">
    <property type="protein sequence ID" value="SNR41162.1"/>
    <property type="molecule type" value="Genomic_DNA"/>
</dbReference>
<protein>
    <submittedName>
        <fullName evidence="2">5-deoxyglucuronate isomerase</fullName>
    </submittedName>
</protein>
<organism evidence="2 3">
    <name type="scientific">Actinoplanes regularis</name>
    <dbReference type="NCBI Taxonomy" id="52697"/>
    <lineage>
        <taxon>Bacteria</taxon>
        <taxon>Bacillati</taxon>
        <taxon>Actinomycetota</taxon>
        <taxon>Actinomycetes</taxon>
        <taxon>Micromonosporales</taxon>
        <taxon>Micromonosporaceae</taxon>
        <taxon>Actinoplanes</taxon>
    </lineage>
</organism>
<dbReference type="OrthoDB" id="9799936at2"/>
<sequence length="274" mass="30134">MDYRYHCYIPAGHGRNELPFNPCSLLDFTLLRLEAGESWSGESGDREILAVMLSGKATFTVGAAKFAEVGGRPNVFSGKPHSVYVPAGSAVTVEAHGPVEIALPSAPSDLAVDPYVIGPERVVAGRWGAANFGRTYHQILTEISQPDLPARRLIVGETFTPSGNWSTYPPHRHKVDNLPAEAAHEEMYYFKVQPSDGFGICRMYTDEGYEENFTVRDHGVHMMPEGYHTVVSAPGYVTYYLWFLAGTQRTQGALEDTGLSWVGKAVPMLRDLGH</sequence>
<keyword evidence="1 2" id="KW-0413">Isomerase</keyword>
<dbReference type="InterPro" id="IPR021120">
    <property type="entry name" value="KduI/IolB_isomerase"/>
</dbReference>
<evidence type="ECO:0000313" key="3">
    <source>
        <dbReference type="Proteomes" id="UP000198415"/>
    </source>
</evidence>
<dbReference type="Pfam" id="PF04962">
    <property type="entry name" value="KduI"/>
    <property type="match status" value="1"/>
</dbReference>
<proteinExistence type="predicted"/>
<evidence type="ECO:0000256" key="1">
    <source>
        <dbReference type="ARBA" id="ARBA00023235"/>
    </source>
</evidence>
<gene>
    <name evidence="2" type="ORF">SAMN06264365_102140</name>
</gene>
<dbReference type="PANTHER" id="PTHR39193:SF1">
    <property type="entry name" value="5-DEOXY-GLUCURONATE ISOMERASE"/>
    <property type="match status" value="1"/>
</dbReference>
<dbReference type="GO" id="GO:0019310">
    <property type="term" value="P:inositol catabolic process"/>
    <property type="evidence" value="ECO:0007669"/>
    <property type="project" value="InterPro"/>
</dbReference>
<dbReference type="GO" id="GO:0008880">
    <property type="term" value="F:glucuronate isomerase activity"/>
    <property type="evidence" value="ECO:0007669"/>
    <property type="project" value="InterPro"/>
</dbReference>
<reference evidence="2 3" key="1">
    <citation type="submission" date="2017-06" db="EMBL/GenBank/DDBJ databases">
        <authorList>
            <person name="Kim H.J."/>
            <person name="Triplett B.A."/>
        </authorList>
    </citation>
    <scope>NUCLEOTIDE SEQUENCE [LARGE SCALE GENOMIC DNA]</scope>
    <source>
        <strain evidence="2 3">DSM 43151</strain>
    </source>
</reference>
<dbReference type="AlphaFoldDB" id="A0A238W3N3"/>
<dbReference type="PANTHER" id="PTHR39193">
    <property type="entry name" value="5-DEOXY-GLUCURONATE ISOMERASE"/>
    <property type="match status" value="1"/>
</dbReference>
<dbReference type="InterPro" id="IPR011051">
    <property type="entry name" value="RmlC_Cupin_sf"/>
</dbReference>
<evidence type="ECO:0000313" key="2">
    <source>
        <dbReference type="EMBL" id="SNR41162.1"/>
    </source>
</evidence>
<dbReference type="RefSeq" id="WP_089291990.1">
    <property type="nucleotide sequence ID" value="NZ_BOMU01000031.1"/>
</dbReference>
<dbReference type="NCBIfam" id="TIGR04378">
    <property type="entry name" value="myo_inos_iolB"/>
    <property type="match status" value="1"/>
</dbReference>